<dbReference type="GO" id="GO:0043802">
    <property type="term" value="F:hydrogenobyrinic acid a,c-diamide synthase (glutamine-hydrolysing) activity"/>
    <property type="evidence" value="ECO:0007669"/>
    <property type="project" value="UniProtKB-EC"/>
</dbReference>
<evidence type="ECO:0000256" key="5">
    <source>
        <dbReference type="ARBA" id="ARBA00022842"/>
    </source>
</evidence>
<keyword evidence="4" id="KW-0067">ATP-binding</keyword>
<dbReference type="InterPro" id="IPR011698">
    <property type="entry name" value="GATase_3"/>
</dbReference>
<dbReference type="PANTHER" id="PTHR43873">
    <property type="entry name" value="COBYRINATE A,C-DIAMIDE SYNTHASE"/>
    <property type="match status" value="1"/>
</dbReference>
<dbReference type="NCBIfam" id="NF002204">
    <property type="entry name" value="PRK01077.1"/>
    <property type="match status" value="1"/>
</dbReference>
<evidence type="ECO:0000313" key="10">
    <source>
        <dbReference type="Proteomes" id="UP000000788"/>
    </source>
</evidence>
<evidence type="ECO:0000256" key="1">
    <source>
        <dbReference type="ARBA" id="ARBA00001946"/>
    </source>
</evidence>
<dbReference type="PROSITE" id="PS51274">
    <property type="entry name" value="GATASE_COBBQ"/>
    <property type="match status" value="1"/>
</dbReference>
<dbReference type="OrthoDB" id="9764035at2"/>
<dbReference type="InterPro" id="IPR029062">
    <property type="entry name" value="Class_I_gatase-like"/>
</dbReference>
<dbReference type="AlphaFoldDB" id="A9BB35"/>
<proteinExistence type="predicted"/>
<feature type="domain" description="CobQ/CobB/MinD/ParA nucleotide binding" evidence="7">
    <location>
        <begin position="5"/>
        <end position="181"/>
    </location>
</feature>
<dbReference type="HOGENOM" id="CLU_022752_1_1_3"/>
<accession>A9BB35</accession>
<dbReference type="SUPFAM" id="SSF52317">
    <property type="entry name" value="Class I glutamine amidotransferase-like"/>
    <property type="match status" value="1"/>
</dbReference>
<dbReference type="STRING" id="93059.P9211_11161"/>
<evidence type="ECO:0000313" key="9">
    <source>
        <dbReference type="EMBL" id="ABX09047.1"/>
    </source>
</evidence>
<sequence>MACVISAPASSSGKTILSLILAAWARSKGKSIQTFKVGPDYLDPQQLSLVTKRPCRNLDLTLSGPEWVQNSFSSHKNSAELTLIEGVMGLFDGVGSSREGSTSDIARLLNLPIVLIINASGQAASIGALVKGFRDTDLNLNIEGVVLNNVNTSRHRSLLTEVLEDMNVRVLGCLPNSEDLHLKSKNLGLSPPHELGRIEARIKLWKFIAEKYLDLNYFEKLLASPNCENKKSAKIIERKAKNKVLDKPLIAIAEDKAFHFNYPETKECLIEMGMEILTWEIIKDEPIPKEVKGVIIPGGFPEEFAEEISQCKRSLNSLQKIFCKRPIYAECGGMLILGNAIEDINGNEYPMTGLLPFKAREGSLKVGYRRLTAHKRSLILSPHQKLVGHEFHRWHLSINENKKDLSPPWLSTGWGLDPVSEGWSNNLLHASWIHLHWPSSEKILDAWCNSIEAIKGTRVK</sequence>
<gene>
    <name evidence="9" type="primary">cobB</name>
    <name evidence="9" type="ordered locus">P9211_11161</name>
</gene>
<dbReference type="Pfam" id="PF07685">
    <property type="entry name" value="GATase_3"/>
    <property type="match status" value="1"/>
</dbReference>
<keyword evidence="3" id="KW-0547">Nucleotide-binding</keyword>
<dbReference type="Gene3D" id="3.40.50.300">
    <property type="entry name" value="P-loop containing nucleotide triphosphate hydrolases"/>
    <property type="match status" value="1"/>
</dbReference>
<dbReference type="CDD" id="cd03130">
    <property type="entry name" value="GATase1_CobB"/>
    <property type="match status" value="1"/>
</dbReference>
<dbReference type="EMBL" id="CP000878">
    <property type="protein sequence ID" value="ABX09047.1"/>
    <property type="molecule type" value="Genomic_DNA"/>
</dbReference>
<name>A9BB35_PROM4</name>
<evidence type="ECO:0000256" key="2">
    <source>
        <dbReference type="ARBA" id="ARBA00022598"/>
    </source>
</evidence>
<organism evidence="9 10">
    <name type="scientific">Prochlorococcus marinus (strain MIT 9211)</name>
    <dbReference type="NCBI Taxonomy" id="93059"/>
    <lineage>
        <taxon>Bacteria</taxon>
        <taxon>Bacillati</taxon>
        <taxon>Cyanobacteriota</taxon>
        <taxon>Cyanophyceae</taxon>
        <taxon>Synechococcales</taxon>
        <taxon>Prochlorococcaceae</taxon>
        <taxon>Prochlorococcus</taxon>
    </lineage>
</organism>
<feature type="domain" description="CobB/CobQ-like glutamine amidotransferase" evidence="8">
    <location>
        <begin position="250"/>
        <end position="440"/>
    </location>
</feature>
<dbReference type="EC" id="6.3.5.9" evidence="9"/>
<dbReference type="InterPro" id="IPR027417">
    <property type="entry name" value="P-loop_NTPase"/>
</dbReference>
<dbReference type="eggNOG" id="COG1797">
    <property type="taxonomic scope" value="Bacteria"/>
</dbReference>
<evidence type="ECO:0000259" key="7">
    <source>
        <dbReference type="Pfam" id="PF01656"/>
    </source>
</evidence>
<evidence type="ECO:0000256" key="3">
    <source>
        <dbReference type="ARBA" id="ARBA00022741"/>
    </source>
</evidence>
<keyword evidence="2 9" id="KW-0436">Ligase</keyword>
<keyword evidence="6" id="KW-0315">Glutamine amidotransferase</keyword>
<evidence type="ECO:0000256" key="4">
    <source>
        <dbReference type="ARBA" id="ARBA00022840"/>
    </source>
</evidence>
<dbReference type="Pfam" id="PF01656">
    <property type="entry name" value="CbiA"/>
    <property type="match status" value="1"/>
</dbReference>
<dbReference type="InterPro" id="IPR004484">
    <property type="entry name" value="CbiA/CobB_synth"/>
</dbReference>
<dbReference type="GO" id="GO:0005524">
    <property type="term" value="F:ATP binding"/>
    <property type="evidence" value="ECO:0007669"/>
    <property type="project" value="UniProtKB-KW"/>
</dbReference>
<comment type="cofactor">
    <cofactor evidence="1">
        <name>Mg(2+)</name>
        <dbReference type="ChEBI" id="CHEBI:18420"/>
    </cofactor>
</comment>
<evidence type="ECO:0000256" key="6">
    <source>
        <dbReference type="ARBA" id="ARBA00022962"/>
    </source>
</evidence>
<evidence type="ECO:0000259" key="8">
    <source>
        <dbReference type="Pfam" id="PF07685"/>
    </source>
</evidence>
<dbReference type="PANTHER" id="PTHR43873:SF1">
    <property type="entry name" value="COBYRINATE A,C-DIAMIDE SYNTHASE"/>
    <property type="match status" value="1"/>
</dbReference>
<keyword evidence="5" id="KW-0460">Magnesium</keyword>
<keyword evidence="10" id="KW-1185">Reference proteome</keyword>
<dbReference type="Proteomes" id="UP000000788">
    <property type="component" value="Chromosome"/>
</dbReference>
<protein>
    <submittedName>
        <fullName evidence="9">Putative Cobyrinic acid a,c-diamide synthase</fullName>
        <ecNumber evidence="9">6.3.5.9</ecNumber>
    </submittedName>
</protein>
<dbReference type="SUPFAM" id="SSF52540">
    <property type="entry name" value="P-loop containing nucleoside triphosphate hydrolases"/>
    <property type="match status" value="1"/>
</dbReference>
<dbReference type="GO" id="GO:0042242">
    <property type="term" value="F:cobyrinic acid a,c-diamide synthase activity"/>
    <property type="evidence" value="ECO:0007669"/>
    <property type="project" value="InterPro"/>
</dbReference>
<dbReference type="InterPro" id="IPR002586">
    <property type="entry name" value="CobQ/CobB/MinD/ParA_Nub-bd_dom"/>
</dbReference>
<dbReference type="NCBIfam" id="TIGR00379">
    <property type="entry name" value="cobB"/>
    <property type="match status" value="1"/>
</dbReference>
<dbReference type="KEGG" id="pmj:P9211_11161"/>
<dbReference type="Gene3D" id="3.40.50.880">
    <property type="match status" value="1"/>
</dbReference>
<reference evidence="9 10" key="1">
    <citation type="journal article" date="2007" name="PLoS Genet.">
        <title>Patterns and implications of gene gain and loss in the evolution of Prochlorococcus.</title>
        <authorList>
            <person name="Kettler G.C."/>
            <person name="Martiny A.C."/>
            <person name="Huang K."/>
            <person name="Zucker J."/>
            <person name="Coleman M.L."/>
            <person name="Rodrigue S."/>
            <person name="Chen F."/>
            <person name="Lapidus A."/>
            <person name="Ferriera S."/>
            <person name="Johnson J."/>
            <person name="Steglich C."/>
            <person name="Church G.M."/>
            <person name="Richardson P."/>
            <person name="Chisholm S.W."/>
        </authorList>
    </citation>
    <scope>NUCLEOTIDE SEQUENCE [LARGE SCALE GENOMIC DNA]</scope>
    <source>
        <strain evidence="10">MIT 9211</strain>
    </source>
</reference>
<dbReference type="RefSeq" id="WP_012195668.1">
    <property type="nucleotide sequence ID" value="NC_009976.1"/>
</dbReference>